<dbReference type="EMBL" id="UOGE01000080">
    <property type="protein sequence ID" value="VAX23013.1"/>
    <property type="molecule type" value="Genomic_DNA"/>
</dbReference>
<keyword evidence="3" id="KW-0805">Transcription regulation</keyword>
<dbReference type="InterPro" id="IPR001789">
    <property type="entry name" value="Sig_transdc_resp-reg_receiver"/>
</dbReference>
<dbReference type="InterPro" id="IPR002197">
    <property type="entry name" value="HTH_Fis"/>
</dbReference>
<evidence type="ECO:0000313" key="7">
    <source>
        <dbReference type="EMBL" id="VAX23013.1"/>
    </source>
</evidence>
<sequence length="456" mass="51634">MNRKLLIVEDDHTMRSTLGKVFRKKEMQVFESEDGTSGLEELEKQNIDVVLIDMKLPDMSGLEFWSRAKKMDGDLLSVFMTAYPGVKTAVAAMREGAFDYINKPFELDEIRMVLAKAFEHLRLTSEIALLQYERSHFSQSLGMIGQSDSIKLVHDQIYQVAKAATTPVLILGESGTGKELVADAVHNLSERSKSPILKVNCSAIPETLLESELFGHEKGSFTDAKQLKKGIFEMADSGSIFLDEIGDMNVHLQPKLLRVLESKKVRRVGGAKDISIDVRLISATNQKIQSKVRDGEFRADLLYRLNVFIIQLPPLRERVADIPLLAYHFLKIYCKSLNKEIEGIEKKALEKMKQYSWPGNIRELRNVVERACIITTSKTIGVQDCSVDQTVFSDEPLKDQPVFSVYNNWVSLEKVELEYIRSVLDRCGGNKSEAARQLGISRVTLREKLRKIEMTD</sequence>
<dbReference type="SUPFAM" id="SSF52540">
    <property type="entry name" value="P-loop containing nucleoside triphosphate hydrolases"/>
    <property type="match status" value="1"/>
</dbReference>
<dbReference type="FunFam" id="3.40.50.300:FF:000006">
    <property type="entry name" value="DNA-binding transcriptional regulator NtrC"/>
    <property type="match status" value="1"/>
</dbReference>
<dbReference type="Pfam" id="PF00158">
    <property type="entry name" value="Sigma54_activat"/>
    <property type="match status" value="1"/>
</dbReference>
<dbReference type="GO" id="GO:0000160">
    <property type="term" value="P:phosphorelay signal transduction system"/>
    <property type="evidence" value="ECO:0007669"/>
    <property type="project" value="InterPro"/>
</dbReference>
<evidence type="ECO:0000256" key="2">
    <source>
        <dbReference type="ARBA" id="ARBA00022840"/>
    </source>
</evidence>
<protein>
    <submittedName>
        <fullName evidence="7">Response regulator of zinc sigma-54-dependent two-component system</fullName>
    </submittedName>
</protein>
<dbReference type="Pfam" id="PF00072">
    <property type="entry name" value="Response_reg"/>
    <property type="match status" value="1"/>
</dbReference>
<keyword evidence="2" id="KW-0067">ATP-binding</keyword>
<dbReference type="InterPro" id="IPR011006">
    <property type="entry name" value="CheY-like_superfamily"/>
</dbReference>
<dbReference type="SUPFAM" id="SSF52172">
    <property type="entry name" value="CheY-like"/>
    <property type="match status" value="1"/>
</dbReference>
<dbReference type="PANTHER" id="PTHR32071">
    <property type="entry name" value="TRANSCRIPTIONAL REGULATORY PROTEIN"/>
    <property type="match status" value="1"/>
</dbReference>
<dbReference type="PROSITE" id="PS00675">
    <property type="entry name" value="SIGMA54_INTERACT_1"/>
    <property type="match status" value="1"/>
</dbReference>
<dbReference type="PROSITE" id="PS50045">
    <property type="entry name" value="SIGMA54_INTERACT_4"/>
    <property type="match status" value="1"/>
</dbReference>
<dbReference type="InterPro" id="IPR025944">
    <property type="entry name" value="Sigma_54_int_dom_CS"/>
</dbReference>
<dbReference type="Gene3D" id="1.10.8.60">
    <property type="match status" value="1"/>
</dbReference>
<evidence type="ECO:0000256" key="3">
    <source>
        <dbReference type="ARBA" id="ARBA00023015"/>
    </source>
</evidence>
<dbReference type="Pfam" id="PF02954">
    <property type="entry name" value="HTH_8"/>
    <property type="match status" value="1"/>
</dbReference>
<feature type="domain" description="Response regulatory" evidence="6">
    <location>
        <begin position="4"/>
        <end position="118"/>
    </location>
</feature>
<dbReference type="GO" id="GO:0006355">
    <property type="term" value="P:regulation of DNA-templated transcription"/>
    <property type="evidence" value="ECO:0007669"/>
    <property type="project" value="InterPro"/>
</dbReference>
<dbReference type="Gene3D" id="1.10.10.60">
    <property type="entry name" value="Homeodomain-like"/>
    <property type="match status" value="1"/>
</dbReference>
<dbReference type="SMART" id="SM00448">
    <property type="entry name" value="REC"/>
    <property type="match status" value="1"/>
</dbReference>
<accession>A0A3B1CE55</accession>
<dbReference type="InterPro" id="IPR003593">
    <property type="entry name" value="AAA+_ATPase"/>
</dbReference>
<dbReference type="PROSITE" id="PS50110">
    <property type="entry name" value="RESPONSE_REGULATORY"/>
    <property type="match status" value="1"/>
</dbReference>
<dbReference type="SMART" id="SM00382">
    <property type="entry name" value="AAA"/>
    <property type="match status" value="1"/>
</dbReference>
<dbReference type="PRINTS" id="PR01590">
    <property type="entry name" value="HTHFIS"/>
</dbReference>
<dbReference type="InterPro" id="IPR009057">
    <property type="entry name" value="Homeodomain-like_sf"/>
</dbReference>
<dbReference type="GO" id="GO:0043565">
    <property type="term" value="F:sequence-specific DNA binding"/>
    <property type="evidence" value="ECO:0007669"/>
    <property type="project" value="InterPro"/>
</dbReference>
<evidence type="ECO:0000259" key="5">
    <source>
        <dbReference type="PROSITE" id="PS50045"/>
    </source>
</evidence>
<feature type="domain" description="Sigma-54 factor interaction" evidence="5">
    <location>
        <begin position="143"/>
        <end position="373"/>
    </location>
</feature>
<gene>
    <name evidence="7" type="ORF">MNBD_NITROSPINAE02-143</name>
</gene>
<evidence type="ECO:0000259" key="6">
    <source>
        <dbReference type="PROSITE" id="PS50110"/>
    </source>
</evidence>
<dbReference type="PROSITE" id="PS00688">
    <property type="entry name" value="SIGMA54_INTERACT_3"/>
    <property type="match status" value="1"/>
</dbReference>
<name>A0A3B1CE55_9ZZZZ</name>
<reference evidence="7" key="1">
    <citation type="submission" date="2018-06" db="EMBL/GenBank/DDBJ databases">
        <authorList>
            <person name="Zhirakovskaya E."/>
        </authorList>
    </citation>
    <scope>NUCLEOTIDE SEQUENCE</scope>
</reference>
<proteinExistence type="predicted"/>
<dbReference type="InterPro" id="IPR002078">
    <property type="entry name" value="Sigma_54_int"/>
</dbReference>
<dbReference type="CDD" id="cd00009">
    <property type="entry name" value="AAA"/>
    <property type="match status" value="1"/>
</dbReference>
<organism evidence="7">
    <name type="scientific">hydrothermal vent metagenome</name>
    <dbReference type="NCBI Taxonomy" id="652676"/>
    <lineage>
        <taxon>unclassified sequences</taxon>
        <taxon>metagenomes</taxon>
        <taxon>ecological metagenomes</taxon>
    </lineage>
</organism>
<dbReference type="Gene3D" id="3.40.50.2300">
    <property type="match status" value="1"/>
</dbReference>
<keyword evidence="4" id="KW-0804">Transcription</keyword>
<dbReference type="GO" id="GO:0005524">
    <property type="term" value="F:ATP binding"/>
    <property type="evidence" value="ECO:0007669"/>
    <property type="project" value="UniProtKB-KW"/>
</dbReference>
<dbReference type="SUPFAM" id="SSF46689">
    <property type="entry name" value="Homeodomain-like"/>
    <property type="match status" value="1"/>
</dbReference>
<evidence type="ECO:0000256" key="4">
    <source>
        <dbReference type="ARBA" id="ARBA00023163"/>
    </source>
</evidence>
<dbReference type="InterPro" id="IPR025662">
    <property type="entry name" value="Sigma_54_int_dom_ATP-bd_1"/>
</dbReference>
<keyword evidence="1" id="KW-0547">Nucleotide-binding</keyword>
<dbReference type="InterPro" id="IPR058031">
    <property type="entry name" value="AAA_lid_NorR"/>
</dbReference>
<dbReference type="AlphaFoldDB" id="A0A3B1CE55"/>
<dbReference type="Pfam" id="PF25601">
    <property type="entry name" value="AAA_lid_14"/>
    <property type="match status" value="1"/>
</dbReference>
<dbReference type="InterPro" id="IPR027417">
    <property type="entry name" value="P-loop_NTPase"/>
</dbReference>
<evidence type="ECO:0000256" key="1">
    <source>
        <dbReference type="ARBA" id="ARBA00022741"/>
    </source>
</evidence>
<dbReference type="Gene3D" id="3.40.50.300">
    <property type="entry name" value="P-loop containing nucleotide triphosphate hydrolases"/>
    <property type="match status" value="1"/>
</dbReference>